<dbReference type="SUPFAM" id="SSF48264">
    <property type="entry name" value="Cytochrome P450"/>
    <property type="match status" value="1"/>
</dbReference>
<dbReference type="SMART" id="SM01085">
    <property type="entry name" value="CK_II_beta"/>
    <property type="match status" value="1"/>
</dbReference>
<dbReference type="PANTHER" id="PTHR11740:SF21">
    <property type="entry name" value="CASEIN KINASE II SUBUNIT BETA"/>
    <property type="match status" value="1"/>
</dbReference>
<comment type="subunit">
    <text evidence="2">Tetramer of two alpha and two beta subunits.</text>
</comment>
<dbReference type="InterPro" id="IPR000704">
    <property type="entry name" value="Casein_kinase_II_reg-sub"/>
</dbReference>
<sequence length="264" mass="30218">MASSWGSALETGHIVHATTRNLATVTLLEAKAMTVKSNTRSKSKRGGLLISEKGMIRDMFTEEQNELVESAAEMLYGLIHARYILTSKGMAAMLDKYKNYDFGRCRTSTFFPRFEHGEVLQVLHYEVGQKYEPHHDYFCLSFLLLQRTQKLSISLYCVLYTYRSCVKALPQAAFHDLLGQGILTSDGESWLMQRKIAALGFTTRTLRQAMGRWVNRTIKNRLWCILDKASNEKKVFVGTAYLWHRPINTFSGESVKHIGRYLLD</sequence>
<comment type="caution">
    <text evidence="3">The sequence shown here is derived from an EMBL/GenBank/DDBJ whole genome shotgun (WGS) entry which is preliminary data.</text>
</comment>
<keyword evidence="4" id="KW-1185">Reference proteome</keyword>
<dbReference type="PANTHER" id="PTHR11740">
    <property type="entry name" value="CASEIN KINASE II SUBUNIT BETA"/>
    <property type="match status" value="1"/>
</dbReference>
<comment type="function">
    <text evidence="2">Plays a complex role in regulating the basal catalytic activity of the alpha subunit.</text>
</comment>
<evidence type="ECO:0000313" key="4">
    <source>
        <dbReference type="Proteomes" id="UP001358586"/>
    </source>
</evidence>
<dbReference type="EMBL" id="JARKNE010000001">
    <property type="protein sequence ID" value="KAK5844878.1"/>
    <property type="molecule type" value="Genomic_DNA"/>
</dbReference>
<dbReference type="SUPFAM" id="SSF57798">
    <property type="entry name" value="Casein kinase II beta subunit"/>
    <property type="match status" value="1"/>
</dbReference>
<gene>
    <name evidence="3" type="ORF">PVK06_001022</name>
</gene>
<accession>A0ABR0R0U6</accession>
<dbReference type="Proteomes" id="UP001358586">
    <property type="component" value="Chromosome 1"/>
</dbReference>
<dbReference type="InterPro" id="IPR036396">
    <property type="entry name" value="Cyt_P450_sf"/>
</dbReference>
<dbReference type="InterPro" id="IPR035991">
    <property type="entry name" value="Casein_kinase_II_beta-like"/>
</dbReference>
<evidence type="ECO:0000256" key="1">
    <source>
        <dbReference type="ARBA" id="ARBA00006941"/>
    </source>
</evidence>
<evidence type="ECO:0000256" key="2">
    <source>
        <dbReference type="RuleBase" id="RU361268"/>
    </source>
</evidence>
<organism evidence="3 4">
    <name type="scientific">Gossypium arboreum</name>
    <name type="common">Tree cotton</name>
    <name type="synonym">Gossypium nanking</name>
    <dbReference type="NCBI Taxonomy" id="29729"/>
    <lineage>
        <taxon>Eukaryota</taxon>
        <taxon>Viridiplantae</taxon>
        <taxon>Streptophyta</taxon>
        <taxon>Embryophyta</taxon>
        <taxon>Tracheophyta</taxon>
        <taxon>Spermatophyta</taxon>
        <taxon>Magnoliopsida</taxon>
        <taxon>eudicotyledons</taxon>
        <taxon>Gunneridae</taxon>
        <taxon>Pentapetalae</taxon>
        <taxon>rosids</taxon>
        <taxon>malvids</taxon>
        <taxon>Malvales</taxon>
        <taxon>Malvaceae</taxon>
        <taxon>Malvoideae</taxon>
        <taxon>Gossypium</taxon>
    </lineage>
</organism>
<evidence type="ECO:0000313" key="3">
    <source>
        <dbReference type="EMBL" id="KAK5844878.1"/>
    </source>
</evidence>
<proteinExistence type="inferred from homology"/>
<dbReference type="Gene3D" id="1.10.630.10">
    <property type="entry name" value="Cytochrome P450"/>
    <property type="match status" value="1"/>
</dbReference>
<dbReference type="InterPro" id="IPR016149">
    <property type="entry name" value="Casein_kin_II_reg-sub_N"/>
</dbReference>
<dbReference type="Pfam" id="PF01214">
    <property type="entry name" value="CK_II_beta"/>
    <property type="match status" value="1"/>
</dbReference>
<reference evidence="3 4" key="1">
    <citation type="submission" date="2023-03" db="EMBL/GenBank/DDBJ databases">
        <title>WGS of Gossypium arboreum.</title>
        <authorList>
            <person name="Yu D."/>
        </authorList>
    </citation>
    <scope>NUCLEOTIDE SEQUENCE [LARGE SCALE GENOMIC DNA]</scope>
    <source>
        <tissue evidence="3">Leaf</tissue>
    </source>
</reference>
<protein>
    <recommendedName>
        <fullName evidence="2">Casein kinase II subunit beta</fullName>
        <shortName evidence="2">CK II beta</shortName>
    </recommendedName>
</protein>
<name>A0ABR0R0U6_GOSAR</name>
<dbReference type="Gene3D" id="1.10.1820.10">
    <property type="entry name" value="protein kinase ck2 holoenzyme, chain C, domain 1"/>
    <property type="match status" value="1"/>
</dbReference>
<comment type="similarity">
    <text evidence="1 2">Belongs to the casein kinase 2 subunit beta family.</text>
</comment>